<organism evidence="3 4">
    <name type="scientific">Algoriphagus locisalis</name>
    <dbReference type="NCBI Taxonomy" id="305507"/>
    <lineage>
        <taxon>Bacteria</taxon>
        <taxon>Pseudomonadati</taxon>
        <taxon>Bacteroidota</taxon>
        <taxon>Cytophagia</taxon>
        <taxon>Cytophagales</taxon>
        <taxon>Cyclobacteriaceae</taxon>
        <taxon>Algoriphagus</taxon>
    </lineage>
</organism>
<dbReference type="Pfam" id="PF12866">
    <property type="entry name" value="DUF3823"/>
    <property type="match status" value="1"/>
</dbReference>
<protein>
    <recommendedName>
        <fullName evidence="5">DUF3823 domain-containing protein</fullName>
    </recommendedName>
</protein>
<keyword evidence="4" id="KW-1185">Reference proteome</keyword>
<dbReference type="InterPro" id="IPR041186">
    <property type="entry name" value="DUF3823_C"/>
</dbReference>
<feature type="domain" description="DUF3823" evidence="1">
    <location>
        <begin position="32"/>
        <end position="118"/>
    </location>
</feature>
<accession>A0A1I7DR59</accession>
<dbReference type="Pfam" id="PF18003">
    <property type="entry name" value="DUF3823_C"/>
    <property type="match status" value="1"/>
</dbReference>
<dbReference type="PROSITE" id="PS51257">
    <property type="entry name" value="PROKAR_LIPOPROTEIN"/>
    <property type="match status" value="1"/>
</dbReference>
<evidence type="ECO:0000259" key="1">
    <source>
        <dbReference type="Pfam" id="PF12866"/>
    </source>
</evidence>
<sequence>MHTMKTSFYIICLCAIGLFSCELDNYDAPTASLSGQFIDAQTGDLVEQDLINGTVIQLAEHGYDPVGLQYLVVKNDGTYENKLLFENTYTVQPVRGNFYPVDAQDLTIGSGTTMDFVVTPYLRIINPQITYQNGKVTATFSIEQTGASNVRRIGFFAHPNSVVGQPVQSFSVENDINRDVTKDEVFTLEMDVAANSTIFGKADDFFFRIGAIANAAESKYNYVPAERITL</sequence>
<dbReference type="Proteomes" id="UP000199673">
    <property type="component" value="Unassembled WGS sequence"/>
</dbReference>
<dbReference type="AlphaFoldDB" id="A0A1I7DR59"/>
<proteinExistence type="predicted"/>
<dbReference type="Gene3D" id="2.60.40.1120">
    <property type="entry name" value="Carboxypeptidase-like, regulatory domain"/>
    <property type="match status" value="1"/>
</dbReference>
<evidence type="ECO:0000313" key="4">
    <source>
        <dbReference type="Proteomes" id="UP000199673"/>
    </source>
</evidence>
<dbReference type="InterPro" id="IPR024278">
    <property type="entry name" value="DUF3823_N"/>
</dbReference>
<dbReference type="OrthoDB" id="642123at2"/>
<name>A0A1I7DR59_9BACT</name>
<gene>
    <name evidence="3" type="ORF">SAMN04489724_4330</name>
</gene>
<dbReference type="Gene3D" id="2.60.40.2060">
    <property type="match status" value="1"/>
</dbReference>
<evidence type="ECO:0000259" key="2">
    <source>
        <dbReference type="Pfam" id="PF18003"/>
    </source>
</evidence>
<reference evidence="4" key="1">
    <citation type="submission" date="2016-10" db="EMBL/GenBank/DDBJ databases">
        <authorList>
            <person name="Varghese N."/>
            <person name="Submissions S."/>
        </authorList>
    </citation>
    <scope>NUCLEOTIDE SEQUENCE [LARGE SCALE GENOMIC DNA]</scope>
    <source>
        <strain evidence="4">DSM 23445</strain>
    </source>
</reference>
<dbReference type="STRING" id="305507.SAMN04489724_4330"/>
<evidence type="ECO:0000313" key="3">
    <source>
        <dbReference type="EMBL" id="SFU14200.1"/>
    </source>
</evidence>
<feature type="domain" description="DUF3823" evidence="2">
    <location>
        <begin position="122"/>
        <end position="226"/>
    </location>
</feature>
<dbReference type="EMBL" id="FPBF01000007">
    <property type="protein sequence ID" value="SFU14200.1"/>
    <property type="molecule type" value="Genomic_DNA"/>
</dbReference>
<evidence type="ECO:0008006" key="5">
    <source>
        <dbReference type="Google" id="ProtNLM"/>
    </source>
</evidence>